<dbReference type="EMBL" id="GBXM01044770">
    <property type="protein sequence ID" value="JAH63807.1"/>
    <property type="molecule type" value="Transcribed_RNA"/>
</dbReference>
<proteinExistence type="predicted"/>
<protein>
    <submittedName>
        <fullName evidence="1">Uncharacterized protein</fullName>
    </submittedName>
</protein>
<name>A0A0E9UDG7_ANGAN</name>
<evidence type="ECO:0000313" key="1">
    <source>
        <dbReference type="EMBL" id="JAH63807.1"/>
    </source>
</evidence>
<dbReference type="AlphaFoldDB" id="A0A0E9UDG7"/>
<accession>A0A0E9UDG7</accession>
<organism evidence="1">
    <name type="scientific">Anguilla anguilla</name>
    <name type="common">European freshwater eel</name>
    <name type="synonym">Muraena anguilla</name>
    <dbReference type="NCBI Taxonomy" id="7936"/>
    <lineage>
        <taxon>Eukaryota</taxon>
        <taxon>Metazoa</taxon>
        <taxon>Chordata</taxon>
        <taxon>Craniata</taxon>
        <taxon>Vertebrata</taxon>
        <taxon>Euteleostomi</taxon>
        <taxon>Actinopterygii</taxon>
        <taxon>Neopterygii</taxon>
        <taxon>Teleostei</taxon>
        <taxon>Anguilliformes</taxon>
        <taxon>Anguillidae</taxon>
        <taxon>Anguilla</taxon>
    </lineage>
</organism>
<reference evidence="1" key="1">
    <citation type="submission" date="2014-11" db="EMBL/GenBank/DDBJ databases">
        <authorList>
            <person name="Amaro Gonzalez C."/>
        </authorList>
    </citation>
    <scope>NUCLEOTIDE SEQUENCE</scope>
</reference>
<reference evidence="1" key="2">
    <citation type="journal article" date="2015" name="Fish Shellfish Immunol.">
        <title>Early steps in the European eel (Anguilla anguilla)-Vibrio vulnificus interaction in the gills: Role of the RtxA13 toxin.</title>
        <authorList>
            <person name="Callol A."/>
            <person name="Pajuelo D."/>
            <person name="Ebbesson L."/>
            <person name="Teles M."/>
            <person name="MacKenzie S."/>
            <person name="Amaro C."/>
        </authorList>
    </citation>
    <scope>NUCLEOTIDE SEQUENCE</scope>
</reference>
<sequence>MQQICSFLCLSDPLRGNAFSDNCTSEANSHSSPKC</sequence>